<dbReference type="Pfam" id="PF03737">
    <property type="entry name" value="RraA-like"/>
    <property type="match status" value="1"/>
</dbReference>
<evidence type="ECO:0000256" key="3">
    <source>
        <dbReference type="ARBA" id="ARBA00008621"/>
    </source>
</evidence>
<comment type="catalytic activity">
    <reaction evidence="8 10">
        <text>oxaloacetate + H(+) = pyruvate + CO2</text>
        <dbReference type="Rhea" id="RHEA:15641"/>
        <dbReference type="ChEBI" id="CHEBI:15361"/>
        <dbReference type="ChEBI" id="CHEBI:15378"/>
        <dbReference type="ChEBI" id="CHEBI:16452"/>
        <dbReference type="ChEBI" id="CHEBI:16526"/>
        <dbReference type="EC" id="4.1.1.112"/>
    </reaction>
</comment>
<sequence length="158" mass="17271">MDLLPDICDQFEDEVQLIDIEFKNYGGKVCFYGEIVTVRCYQDNSLVREVLQTNGKGKVLVIDGNGSCQKALLGDQVATLAVNNQWEGVVVYGAVRDVGAIQHMPLGLKALSTSPFKTEKRGAGEQQVSVTINTQIISPGDYIYADLNGVLMSKELLI</sequence>
<dbReference type="Proteomes" id="UP000032427">
    <property type="component" value="Chromosome 1"/>
</dbReference>
<dbReference type="PATRIC" id="fig|80852.17.peg.2277"/>
<reference evidence="12" key="1">
    <citation type="submission" date="2014-09" db="EMBL/GenBank/DDBJ databases">
        <authorList>
            <person name="Hjerde E."/>
        </authorList>
    </citation>
    <scope>NUCLEOTIDE SEQUENCE [LARGE SCALE GENOMIC DNA]</scope>
    <source>
        <strain evidence="12">06/09/139</strain>
    </source>
</reference>
<dbReference type="Gene3D" id="3.50.30.40">
    <property type="entry name" value="Ribonuclease E inhibitor RraA/RraA-like"/>
    <property type="match status" value="1"/>
</dbReference>
<dbReference type="GO" id="GO:0008428">
    <property type="term" value="F:ribonuclease inhibitor activity"/>
    <property type="evidence" value="ECO:0007669"/>
    <property type="project" value="InterPro"/>
</dbReference>
<evidence type="ECO:0000256" key="8">
    <source>
        <dbReference type="ARBA" id="ARBA00047973"/>
    </source>
</evidence>
<evidence type="ECO:0000256" key="5">
    <source>
        <dbReference type="ARBA" id="ARBA00022723"/>
    </source>
</evidence>
<keyword evidence="12" id="KW-1185">Reference proteome</keyword>
<dbReference type="NCBIfam" id="NF009134">
    <property type="entry name" value="PRK12487.1"/>
    <property type="match status" value="1"/>
</dbReference>
<name>A0A090IMY8_9GAMM</name>
<dbReference type="SUPFAM" id="SSF89562">
    <property type="entry name" value="RraA-like"/>
    <property type="match status" value="1"/>
</dbReference>
<dbReference type="PANTHER" id="PTHR33254">
    <property type="entry name" value="4-HYDROXY-4-METHYL-2-OXOGLUTARATE ALDOLASE 3-RELATED"/>
    <property type="match status" value="1"/>
</dbReference>
<evidence type="ECO:0000256" key="6">
    <source>
        <dbReference type="ARBA" id="ARBA00023239"/>
    </source>
</evidence>
<evidence type="ECO:0000313" key="12">
    <source>
        <dbReference type="Proteomes" id="UP000032427"/>
    </source>
</evidence>
<dbReference type="InterPro" id="IPR010203">
    <property type="entry name" value="RraA"/>
</dbReference>
<feature type="binding site" evidence="9">
    <location>
        <position position="96"/>
    </location>
    <ligand>
        <name>substrate</name>
    </ligand>
</feature>
<comment type="subunit">
    <text evidence="4 10">Homotrimer.</text>
</comment>
<comment type="cofactor">
    <cofactor evidence="9">
        <name>Mg(2+)</name>
        <dbReference type="ChEBI" id="CHEBI:18420"/>
    </cofactor>
</comment>
<proteinExistence type="inferred from homology"/>
<dbReference type="NCBIfam" id="TIGR01935">
    <property type="entry name" value="NOT-MenG"/>
    <property type="match status" value="1"/>
</dbReference>
<evidence type="ECO:0000256" key="9">
    <source>
        <dbReference type="PIRSR" id="PIRSR605493-1"/>
    </source>
</evidence>
<dbReference type="GO" id="GO:0046872">
    <property type="term" value="F:metal ion binding"/>
    <property type="evidence" value="ECO:0007669"/>
    <property type="project" value="UniProtKB-KW"/>
</dbReference>
<dbReference type="InterPro" id="IPR036704">
    <property type="entry name" value="RraA/RraA-like_sf"/>
</dbReference>
<comment type="catalytic activity">
    <reaction evidence="1 10">
        <text>4-hydroxy-4-methyl-2-oxoglutarate = 2 pyruvate</text>
        <dbReference type="Rhea" id="RHEA:22748"/>
        <dbReference type="ChEBI" id="CHEBI:15361"/>
        <dbReference type="ChEBI" id="CHEBI:58276"/>
        <dbReference type="EC" id="4.1.3.17"/>
    </reaction>
</comment>
<dbReference type="OrthoDB" id="943692at2"/>
<dbReference type="GO" id="GO:0008948">
    <property type="term" value="F:oxaloacetate decarboxylase activity"/>
    <property type="evidence" value="ECO:0007669"/>
    <property type="project" value="UniProtKB-EC"/>
</dbReference>
<dbReference type="GO" id="GO:0051252">
    <property type="term" value="P:regulation of RNA metabolic process"/>
    <property type="evidence" value="ECO:0007669"/>
    <property type="project" value="InterPro"/>
</dbReference>
<evidence type="ECO:0000256" key="7">
    <source>
        <dbReference type="ARBA" id="ARBA00025046"/>
    </source>
</evidence>
<dbReference type="PANTHER" id="PTHR33254:SF4">
    <property type="entry name" value="4-HYDROXY-4-METHYL-2-OXOGLUTARATE ALDOLASE 3-RELATED"/>
    <property type="match status" value="1"/>
</dbReference>
<dbReference type="GeneID" id="28541777"/>
<evidence type="ECO:0000256" key="10">
    <source>
        <dbReference type="RuleBase" id="RU004338"/>
    </source>
</evidence>
<dbReference type="InterPro" id="IPR005493">
    <property type="entry name" value="RraA/RraA-like"/>
</dbReference>
<dbReference type="GO" id="GO:0047443">
    <property type="term" value="F:4-hydroxy-4-methyl-2-oxoglutarate aldolase activity"/>
    <property type="evidence" value="ECO:0007669"/>
    <property type="project" value="UniProtKB-EC"/>
</dbReference>
<dbReference type="AlphaFoldDB" id="A0A090IMY8"/>
<protein>
    <recommendedName>
        <fullName evidence="10">4-hydroxy-4-methyl-2-oxoglutarate aldolase</fullName>
        <shortName evidence="10">HMG aldolase</shortName>
        <ecNumber evidence="10">4.1.1.112</ecNumber>
        <ecNumber evidence="10">4.1.3.17</ecNumber>
    </recommendedName>
    <alternativeName>
        <fullName evidence="10">Oxaloacetate decarboxylase</fullName>
    </alternativeName>
</protein>
<evidence type="ECO:0000313" key="11">
    <source>
        <dbReference type="EMBL" id="CED72261.1"/>
    </source>
</evidence>
<comment type="similarity">
    <text evidence="3 10">Belongs to the class II aldolase/RraA-like family.</text>
</comment>
<keyword evidence="6 10" id="KW-0456">Lyase</keyword>
<dbReference type="HOGENOM" id="CLU_072626_4_0_6"/>
<accession>A0A090IMY8</accession>
<dbReference type="CDD" id="cd16841">
    <property type="entry name" value="RraA_family"/>
    <property type="match status" value="1"/>
</dbReference>
<dbReference type="EC" id="4.1.3.17" evidence="10"/>
<evidence type="ECO:0000256" key="1">
    <source>
        <dbReference type="ARBA" id="ARBA00001342"/>
    </source>
</evidence>
<feature type="binding site" evidence="9">
    <location>
        <begin position="74"/>
        <end position="77"/>
    </location>
    <ligand>
        <name>substrate</name>
    </ligand>
</feature>
<comment type="function">
    <text evidence="7 10">Catalyzes the aldol cleavage of 4-hydroxy-4-methyl-2-oxoglutarate (HMG) into 2 molecules of pyruvate. Also contains a secondary oxaloacetate (OAA) decarboxylase activity due to the common pyruvate enolate transition state formed following C-C bond cleavage in the retro-aldol and decarboxylation reactions.</text>
</comment>
<gene>
    <name evidence="11" type="ORF">AWOD_I_2199</name>
</gene>
<dbReference type="EC" id="4.1.1.112" evidence="10"/>
<organism evidence="11 12">
    <name type="scientific">Aliivibrio wodanis</name>
    <dbReference type="NCBI Taxonomy" id="80852"/>
    <lineage>
        <taxon>Bacteria</taxon>
        <taxon>Pseudomonadati</taxon>
        <taxon>Pseudomonadota</taxon>
        <taxon>Gammaproteobacteria</taxon>
        <taxon>Vibrionales</taxon>
        <taxon>Vibrionaceae</taxon>
        <taxon>Aliivibrio</taxon>
    </lineage>
</organism>
<dbReference type="NCBIfam" id="NF006875">
    <property type="entry name" value="PRK09372.1"/>
    <property type="match status" value="1"/>
</dbReference>
<dbReference type="STRING" id="80852.AWOD_I_2199"/>
<keyword evidence="5 9" id="KW-0479">Metal-binding</keyword>
<evidence type="ECO:0000256" key="2">
    <source>
        <dbReference type="ARBA" id="ARBA00001968"/>
    </source>
</evidence>
<dbReference type="EMBL" id="LN554846">
    <property type="protein sequence ID" value="CED72261.1"/>
    <property type="molecule type" value="Genomic_DNA"/>
</dbReference>
<evidence type="ECO:0000256" key="4">
    <source>
        <dbReference type="ARBA" id="ARBA00011233"/>
    </source>
</evidence>
<keyword evidence="9" id="KW-0460">Magnesium</keyword>
<dbReference type="KEGG" id="awd:AWOD_I_2199"/>
<feature type="binding site" evidence="9">
    <location>
        <position position="97"/>
    </location>
    <ligand>
        <name>Mg(2+)</name>
        <dbReference type="ChEBI" id="CHEBI:18420"/>
    </ligand>
</feature>
<comment type="cofactor">
    <cofactor evidence="2 10">
        <name>a divalent metal cation</name>
        <dbReference type="ChEBI" id="CHEBI:60240"/>
    </cofactor>
</comment>